<evidence type="ECO:0000259" key="2">
    <source>
        <dbReference type="Pfam" id="PF01048"/>
    </source>
</evidence>
<dbReference type="SUPFAM" id="SSF53167">
    <property type="entry name" value="Purine and uridine phosphorylases"/>
    <property type="match status" value="1"/>
</dbReference>
<dbReference type="GO" id="GO:0008930">
    <property type="term" value="F:methylthioadenosine nucleosidase activity"/>
    <property type="evidence" value="ECO:0007669"/>
    <property type="project" value="TreeGrafter"/>
</dbReference>
<organism evidence="3 4">
    <name type="scientific">SAR324 cluster bacterium</name>
    <dbReference type="NCBI Taxonomy" id="2024889"/>
    <lineage>
        <taxon>Bacteria</taxon>
        <taxon>Deltaproteobacteria</taxon>
        <taxon>SAR324 cluster</taxon>
    </lineage>
</organism>
<dbReference type="EMBL" id="NVSR01000091">
    <property type="protein sequence ID" value="PCI26491.1"/>
    <property type="molecule type" value="Genomic_DNA"/>
</dbReference>
<dbReference type="Proteomes" id="UP000218113">
    <property type="component" value="Unassembled WGS sequence"/>
</dbReference>
<dbReference type="GO" id="GO:0008782">
    <property type="term" value="F:adenosylhomocysteine nucleosidase activity"/>
    <property type="evidence" value="ECO:0007669"/>
    <property type="project" value="TreeGrafter"/>
</dbReference>
<gene>
    <name evidence="3" type="ORF">COB67_10005</name>
</gene>
<accession>A0A2A4SZI3</accession>
<evidence type="ECO:0000256" key="1">
    <source>
        <dbReference type="SAM" id="MobiDB-lite"/>
    </source>
</evidence>
<dbReference type="PANTHER" id="PTHR46832">
    <property type="entry name" value="5'-METHYLTHIOADENOSINE/S-ADENOSYLHOMOCYSTEINE NUCLEOSIDASE"/>
    <property type="match status" value="1"/>
</dbReference>
<feature type="domain" description="Nucleoside phosphorylase" evidence="2">
    <location>
        <begin position="785"/>
        <end position="1014"/>
    </location>
</feature>
<dbReference type="PANTHER" id="PTHR46832:SF1">
    <property type="entry name" value="5'-METHYLTHIOADENOSINE_S-ADENOSYLHOMOCYSTEINE NUCLEOSIDASE"/>
    <property type="match status" value="1"/>
</dbReference>
<dbReference type="InterPro" id="IPR000845">
    <property type="entry name" value="Nucleoside_phosphorylase_d"/>
</dbReference>
<feature type="region of interest" description="Disordered" evidence="1">
    <location>
        <begin position="1004"/>
        <end position="1023"/>
    </location>
</feature>
<dbReference type="Pfam" id="PF20012">
    <property type="entry name" value="GAP1-N1"/>
    <property type="match status" value="1"/>
</dbReference>
<evidence type="ECO:0000313" key="3">
    <source>
        <dbReference type="EMBL" id="PCI26491.1"/>
    </source>
</evidence>
<proteinExistence type="predicted"/>
<sequence length="1045" mass="119086">MEHSLVENKIIVQQAYYGELNKGHACLANSIDNPDLISQLITFTDRPDALIPGIELTPFFSGMALLTYYVFMKTFPDASATRAGMVFTHVLIINQNDIDAINNLDDIFSHFVDTVPGERTGIDTLHIDVSEKKYVSSFEFQPKFIQEIINSFLGEVSPILFSGDDDSFQLVLQKIWNIPVVELRKRMKFRTSFTPSDIEDRNDLTIVSIQKEFLPKWSDRPVIQSENNELVEIVSHAESFFLGNKKDNPFYLFLVDLNVNLSNISNYKQIDKVFNHLSSIDKLEDADSLRQNIRVLSLISPSSIDGVEIKGKFIKRLDELVNMGLETNIKALRNINWSAFTDGEINVKQILSDFIIRELSKNTQFQLELIVGLFDIAFNEQEKTFWHTTIRDAFKQATSTSKIAIFKNIWKILDYSEETLLINIFTLIPYTTGSESSLLDNIPAVVQEKTSKTIVSIFKDRKWYLLHAEILLRHMEIINALKSQLKLEEKEKFDKSIGVKYIVEKLGDNQLIDLTLSTCDNKLIQITVDRILKKKSLLKELNVDIPCWLNIWSSTLKHTKSITEGIEGNEQKVVDSILDLIIAENPVPEIIIELIATSIYSDISNYKNRDKCWVKIPSKYRVLFLNSTATGIIKKYLLDEVDVALIETSLVDVISSDSFITNYLYEHRENIEAVIKVYDGFLTLKDHFLSDYVKYYSKSITKEQSIELGILVNKKKFKQTARIIYDKSKKNDSFKISFEYCKNLVNLKFMEKVWSGNRKSNFSQPSVNYKNNNKKELYMTKGLPTVVILTAIQEEYNAVRMHLKDINDADKNNTSYELGIFEFEGTEIANVIIRECGAKNTIAAQETERAIQYFKPNCMFFVGIAGSRKPNDFSVGDVIFPEKIYSYEGGKSEENSFKARPDLAGVSYSLLELAKKERRKEDWKVLIKKKLKKPVKANLGIIASGDKIVEHYNSGIGNILTEHFNDTSVVEMEGFGFANAAGRQGDETSDILIGIVRGISDVIGQPQENGKEDQADRRPDGVKGLASDTAAAFAFWLILKTYQNK</sequence>
<dbReference type="AlphaFoldDB" id="A0A2A4SZI3"/>
<evidence type="ECO:0000313" key="4">
    <source>
        <dbReference type="Proteomes" id="UP000218113"/>
    </source>
</evidence>
<reference evidence="4" key="1">
    <citation type="submission" date="2017-08" db="EMBL/GenBank/DDBJ databases">
        <title>A dynamic microbial community with high functional redundancy inhabits the cold, oxic subseafloor aquifer.</title>
        <authorList>
            <person name="Tully B.J."/>
            <person name="Wheat C.G."/>
            <person name="Glazer B.T."/>
            <person name="Huber J.A."/>
        </authorList>
    </citation>
    <scope>NUCLEOTIDE SEQUENCE [LARGE SCALE GENOMIC DNA]</scope>
</reference>
<name>A0A2A4SZI3_9DELT</name>
<comment type="caution">
    <text evidence="3">The sequence shown here is derived from an EMBL/GenBank/DDBJ whole genome shotgun (WGS) entry which is preliminary data.</text>
</comment>
<protein>
    <recommendedName>
        <fullName evidence="2">Nucleoside phosphorylase domain-containing protein</fullName>
    </recommendedName>
</protein>
<feature type="compositionally biased region" description="Basic and acidic residues" evidence="1">
    <location>
        <begin position="1009"/>
        <end position="1021"/>
    </location>
</feature>
<dbReference type="GO" id="GO:0005829">
    <property type="term" value="C:cytosol"/>
    <property type="evidence" value="ECO:0007669"/>
    <property type="project" value="TreeGrafter"/>
</dbReference>
<dbReference type="GO" id="GO:0009116">
    <property type="term" value="P:nucleoside metabolic process"/>
    <property type="evidence" value="ECO:0007669"/>
    <property type="project" value="InterPro"/>
</dbReference>
<dbReference type="InterPro" id="IPR035994">
    <property type="entry name" value="Nucleoside_phosphorylase_sf"/>
</dbReference>
<dbReference type="Pfam" id="PF01048">
    <property type="entry name" value="PNP_UDP_1"/>
    <property type="match status" value="1"/>
</dbReference>
<dbReference type="Gene3D" id="3.40.50.1580">
    <property type="entry name" value="Nucleoside phosphorylase domain"/>
    <property type="match status" value="1"/>
</dbReference>
<dbReference type="GO" id="GO:0019284">
    <property type="term" value="P:L-methionine salvage from S-adenosylmethionine"/>
    <property type="evidence" value="ECO:0007669"/>
    <property type="project" value="TreeGrafter"/>
</dbReference>